<dbReference type="OrthoDB" id="1250592at2"/>
<keyword evidence="2" id="KW-1185">Reference proteome</keyword>
<evidence type="ECO:0000313" key="1">
    <source>
        <dbReference type="EMBL" id="SEF65550.1"/>
    </source>
</evidence>
<protein>
    <submittedName>
        <fullName evidence="1">Uncharacterized protein</fullName>
    </submittedName>
</protein>
<dbReference type="RefSeq" id="WP_103912569.1">
    <property type="nucleotide sequence ID" value="NZ_FNUS01000001.1"/>
</dbReference>
<proteinExistence type="predicted"/>
<dbReference type="Proteomes" id="UP000236738">
    <property type="component" value="Unassembled WGS sequence"/>
</dbReference>
<reference evidence="2" key="1">
    <citation type="submission" date="2016-10" db="EMBL/GenBank/DDBJ databases">
        <authorList>
            <person name="Varghese N."/>
            <person name="Submissions S."/>
        </authorList>
    </citation>
    <scope>NUCLEOTIDE SEQUENCE [LARGE SCALE GENOMIC DNA]</scope>
    <source>
        <strain evidence="2">DSM 21580</strain>
    </source>
</reference>
<accession>A0A1H5TS27</accession>
<name>A0A1H5TS27_9FLAO</name>
<organism evidence="1 2">
    <name type="scientific">Halpernia humi</name>
    <dbReference type="NCBI Taxonomy" id="493375"/>
    <lineage>
        <taxon>Bacteria</taxon>
        <taxon>Pseudomonadati</taxon>
        <taxon>Bacteroidota</taxon>
        <taxon>Flavobacteriia</taxon>
        <taxon>Flavobacteriales</taxon>
        <taxon>Weeksellaceae</taxon>
        <taxon>Chryseobacterium group</taxon>
        <taxon>Halpernia</taxon>
    </lineage>
</organism>
<gene>
    <name evidence="1" type="ORF">SAMN05421847_0555</name>
</gene>
<evidence type="ECO:0000313" key="2">
    <source>
        <dbReference type="Proteomes" id="UP000236738"/>
    </source>
</evidence>
<sequence>MKLKIIFFFAIFILLNSCSPLYTLFVQNNSAESVEIYVELKNEKFAQKYRTIFEKREMYFFKKVDNAEKFNIDSTRFYFPLNKISNKKYTFTSNLDYNFKLEPNSLTDIDPNNSIEIFPFDKVYYLKNGKKCFIIPKSENCNYKIISKETFTKNKNVKRIADFIEIEN</sequence>
<dbReference type="EMBL" id="FNUS01000001">
    <property type="protein sequence ID" value="SEF65550.1"/>
    <property type="molecule type" value="Genomic_DNA"/>
</dbReference>
<dbReference type="AlphaFoldDB" id="A0A1H5TS27"/>